<dbReference type="FunCoup" id="A0A6P8NSB8">
    <property type="interactions" value="885"/>
</dbReference>
<dbReference type="InterPro" id="IPR036602">
    <property type="entry name" value="tRNA_yW-synthesising-like_sf"/>
</dbReference>
<dbReference type="Pfam" id="PF02676">
    <property type="entry name" value="TYW3"/>
    <property type="match status" value="1"/>
</dbReference>
<evidence type="ECO:0000256" key="6">
    <source>
        <dbReference type="ARBA" id="ARBA00022679"/>
    </source>
</evidence>
<dbReference type="GO" id="GO:0008168">
    <property type="term" value="F:methyltransferase activity"/>
    <property type="evidence" value="ECO:0007669"/>
    <property type="project" value="UniProtKB-KW"/>
</dbReference>
<dbReference type="PANTHER" id="PTHR48418">
    <property type="entry name" value="TRNA WYBUTOSINE-SYNTHESIZING PROTEIN 3"/>
    <property type="match status" value="1"/>
</dbReference>
<proteinExistence type="inferred from homology"/>
<evidence type="ECO:0000256" key="11">
    <source>
        <dbReference type="ARBA" id="ARBA00049202"/>
    </source>
</evidence>
<evidence type="ECO:0000256" key="8">
    <source>
        <dbReference type="ARBA" id="ARBA00022694"/>
    </source>
</evidence>
<dbReference type="EC" id="2.1.1.282" evidence="3"/>
<dbReference type="GO" id="GO:0032259">
    <property type="term" value="P:methylation"/>
    <property type="evidence" value="ECO:0007669"/>
    <property type="project" value="UniProtKB-KW"/>
</dbReference>
<dbReference type="UniPathway" id="UPA00375"/>
<keyword evidence="7" id="KW-0949">S-adenosyl-L-methionine</keyword>
<evidence type="ECO:0000256" key="5">
    <source>
        <dbReference type="ARBA" id="ARBA00022603"/>
    </source>
</evidence>
<keyword evidence="5" id="KW-0489">Methyltransferase</keyword>
<dbReference type="KEGG" id="gsh:117346405"/>
<dbReference type="FunFam" id="3.30.1960.10:FF:000001">
    <property type="entry name" value="tRNA wybutosine-synthesizing protein 3 homolog"/>
    <property type="match status" value="1"/>
</dbReference>
<dbReference type="Gene3D" id="3.30.1960.10">
    <property type="entry name" value="tRNA wybutosine-synthesizing-like"/>
    <property type="match status" value="1"/>
</dbReference>
<dbReference type="PANTHER" id="PTHR48418:SF1">
    <property type="entry name" value="TRNA WYBUTOSINE-SYNTHESIZING PROTEIN 3"/>
    <property type="match status" value="1"/>
</dbReference>
<keyword evidence="8" id="KW-0819">tRNA processing</keyword>
<evidence type="ECO:0000256" key="2">
    <source>
        <dbReference type="ARBA" id="ARBA00008569"/>
    </source>
</evidence>
<comment type="function">
    <text evidence="9">Probable S-adenosyl-L-methionine-dependent methyltransferase that acts as a component of the wybutosine biosynthesis pathway. Wybutosine is a hyper modified guanosine with a tricyclic base found at the 3'-position adjacent to the anticodon of eukaryotic phenylalanine tRNA.</text>
</comment>
<comment type="similarity">
    <text evidence="2">Belongs to the TYW3 family.</text>
</comment>
<evidence type="ECO:0000256" key="9">
    <source>
        <dbReference type="ARBA" id="ARBA00025378"/>
    </source>
</evidence>
<dbReference type="GeneID" id="117346405"/>
<evidence type="ECO:0000313" key="13">
    <source>
        <dbReference type="Proteomes" id="UP000515159"/>
    </source>
</evidence>
<accession>A0A6P8NSB8</accession>
<dbReference type="Proteomes" id="UP000515159">
    <property type="component" value="Chromosome 12"/>
</dbReference>
<dbReference type="SUPFAM" id="SSF111278">
    <property type="entry name" value="SSo0622-like"/>
    <property type="match status" value="1"/>
</dbReference>
<dbReference type="InParanoid" id="A0A6P8NSB8"/>
<dbReference type="InterPro" id="IPR003827">
    <property type="entry name" value="tRNA_yW-synthesising"/>
</dbReference>
<evidence type="ECO:0000313" key="14">
    <source>
        <dbReference type="RefSeq" id="XP_033771800.1"/>
    </source>
</evidence>
<name>A0A6P8NSB8_GEOSA</name>
<protein>
    <recommendedName>
        <fullName evidence="4">tRNA wybutosine-synthesizing protein 3 homolog</fullName>
        <ecNumber evidence="3">2.1.1.282</ecNumber>
    </recommendedName>
    <alternativeName>
        <fullName evidence="10">tRNA(Phe) 7-((3-amino-3-carboxypropyl)-4-demethylwyosine(37)-N(4))-methyltransferase</fullName>
    </alternativeName>
</protein>
<evidence type="ECO:0000259" key="12">
    <source>
        <dbReference type="Pfam" id="PF02676"/>
    </source>
</evidence>
<evidence type="ECO:0000256" key="3">
    <source>
        <dbReference type="ARBA" id="ARBA00012750"/>
    </source>
</evidence>
<evidence type="ECO:0000256" key="1">
    <source>
        <dbReference type="ARBA" id="ARBA00004797"/>
    </source>
</evidence>
<organism evidence="13 14">
    <name type="scientific">Geotrypetes seraphini</name>
    <name type="common">Gaboon caecilian</name>
    <name type="synonym">Caecilia seraphini</name>
    <dbReference type="NCBI Taxonomy" id="260995"/>
    <lineage>
        <taxon>Eukaryota</taxon>
        <taxon>Metazoa</taxon>
        <taxon>Chordata</taxon>
        <taxon>Craniata</taxon>
        <taxon>Vertebrata</taxon>
        <taxon>Euteleostomi</taxon>
        <taxon>Amphibia</taxon>
        <taxon>Gymnophiona</taxon>
        <taxon>Geotrypetes</taxon>
    </lineage>
</organism>
<evidence type="ECO:0000256" key="7">
    <source>
        <dbReference type="ARBA" id="ARBA00022691"/>
    </source>
</evidence>
<evidence type="ECO:0000256" key="4">
    <source>
        <dbReference type="ARBA" id="ARBA00016536"/>
    </source>
</evidence>
<dbReference type="GO" id="GO:0008033">
    <property type="term" value="P:tRNA processing"/>
    <property type="evidence" value="ECO:0007669"/>
    <property type="project" value="UniProtKB-KW"/>
</dbReference>
<comment type="pathway">
    <text evidence="1">tRNA modification; wybutosine-tRNA(Phe) biosynthesis.</text>
</comment>
<evidence type="ECO:0000256" key="10">
    <source>
        <dbReference type="ARBA" id="ARBA00030554"/>
    </source>
</evidence>
<dbReference type="RefSeq" id="XP_033771800.1">
    <property type="nucleotide sequence ID" value="XM_033915909.1"/>
</dbReference>
<dbReference type="CTD" id="127253"/>
<reference evidence="14" key="1">
    <citation type="submission" date="2025-08" db="UniProtKB">
        <authorList>
            <consortium name="RefSeq"/>
        </authorList>
    </citation>
    <scope>IDENTIFICATION</scope>
</reference>
<gene>
    <name evidence="14" type="primary">TYW3</name>
</gene>
<sequence>MELFEAFEKRKEQCLSRTDLSRKGSVDANIESLVRFINERDAFFTTSSCSGRVTLIDGCFHGFEVQKQNCSWLLVAHQKCQKEDVIAALQKSSGDAVLKFEPFVLHVQCRQLQDAQLLHSVALSSGFRNSGITVGKKGRTMMAVRSTHGLEVPLSRKGKLLVNEEYIEFLVQIANQKMEENKKRTDRFYSCLQSALRCEDIFEKSILESQTSRPVYTRRRRRKGMKEDVVCTSPDEEALDGEEEVEFDAAIFSELHL</sequence>
<feature type="domain" description="tRNA wybutosine-synthesizing protein" evidence="12">
    <location>
        <begin position="10"/>
        <end position="193"/>
    </location>
</feature>
<dbReference type="AlphaFoldDB" id="A0A6P8NSB8"/>
<comment type="catalytic activity">
    <reaction evidence="11">
        <text>4-demethyl-7-[(3S)-3-amino-3-carboxypropyl]wyosine(37) in tRNA(Phe) + S-adenosyl-L-methionine = 7-[(3S)-3-amino-3-carboxypropyl]wyosine(37) in tRNA(Phe) + S-adenosyl-L-homocysteine + H(+)</text>
        <dbReference type="Rhea" id="RHEA:36635"/>
        <dbReference type="Rhea" id="RHEA-COMP:10378"/>
        <dbReference type="Rhea" id="RHEA-COMP:10379"/>
        <dbReference type="ChEBI" id="CHEBI:15378"/>
        <dbReference type="ChEBI" id="CHEBI:57856"/>
        <dbReference type="ChEBI" id="CHEBI:59789"/>
        <dbReference type="ChEBI" id="CHEBI:73543"/>
        <dbReference type="ChEBI" id="CHEBI:73550"/>
        <dbReference type="EC" id="2.1.1.282"/>
    </reaction>
</comment>
<dbReference type="OrthoDB" id="263283at2759"/>
<keyword evidence="13" id="KW-1185">Reference proteome</keyword>
<keyword evidence="6" id="KW-0808">Transferase</keyword>